<dbReference type="EMBL" id="QTSX02007464">
    <property type="protein sequence ID" value="KAJ9048262.1"/>
    <property type="molecule type" value="Genomic_DNA"/>
</dbReference>
<sequence length="139" mass="15543">MPPHAIDLEFFLPHHLDLPPGQSRVPILSTMKEIPSTPPLANMPPAQDFSKLWFIYITVLGLTNQVMSHTGSWRPLATAVNYIRISPIVYMAFQAQPGSGMAVTTFVLLSYFYINYVLPLSTISWFDYHSSANVVLTSS</sequence>
<dbReference type="Proteomes" id="UP001165960">
    <property type="component" value="Unassembled WGS sequence"/>
</dbReference>
<evidence type="ECO:0000313" key="2">
    <source>
        <dbReference type="Proteomes" id="UP001165960"/>
    </source>
</evidence>
<reference evidence="1" key="1">
    <citation type="submission" date="2022-04" db="EMBL/GenBank/DDBJ databases">
        <title>Genome of the entomopathogenic fungus Entomophthora muscae.</title>
        <authorList>
            <person name="Elya C."/>
            <person name="Lovett B.R."/>
            <person name="Lee E."/>
            <person name="Macias A.M."/>
            <person name="Hajek A.E."/>
            <person name="De Bivort B.L."/>
            <person name="Kasson M.T."/>
            <person name="De Fine Licht H.H."/>
            <person name="Stajich J.E."/>
        </authorList>
    </citation>
    <scope>NUCLEOTIDE SEQUENCE</scope>
    <source>
        <strain evidence="1">Berkeley</strain>
    </source>
</reference>
<accession>A0ACC2RDU9</accession>
<comment type="caution">
    <text evidence="1">The sequence shown here is derived from an EMBL/GenBank/DDBJ whole genome shotgun (WGS) entry which is preliminary data.</text>
</comment>
<name>A0ACC2RDU9_9FUNG</name>
<proteinExistence type="predicted"/>
<evidence type="ECO:0000313" key="1">
    <source>
        <dbReference type="EMBL" id="KAJ9048262.1"/>
    </source>
</evidence>
<keyword evidence="2" id="KW-1185">Reference proteome</keyword>
<organism evidence="1 2">
    <name type="scientific">Entomophthora muscae</name>
    <dbReference type="NCBI Taxonomy" id="34485"/>
    <lineage>
        <taxon>Eukaryota</taxon>
        <taxon>Fungi</taxon>
        <taxon>Fungi incertae sedis</taxon>
        <taxon>Zoopagomycota</taxon>
        <taxon>Entomophthoromycotina</taxon>
        <taxon>Entomophthoromycetes</taxon>
        <taxon>Entomophthorales</taxon>
        <taxon>Entomophthoraceae</taxon>
        <taxon>Entomophthora</taxon>
    </lineage>
</organism>
<gene>
    <name evidence="1" type="ORF">DSO57_1036750</name>
</gene>
<protein>
    <submittedName>
        <fullName evidence="1">Uncharacterized protein</fullName>
    </submittedName>
</protein>